<proteinExistence type="predicted"/>
<organism evidence="2 3">
    <name type="scientific">Dyadobacter sediminis</name>
    <dbReference type="NCBI Taxonomy" id="1493691"/>
    <lineage>
        <taxon>Bacteria</taxon>
        <taxon>Pseudomonadati</taxon>
        <taxon>Bacteroidota</taxon>
        <taxon>Cytophagia</taxon>
        <taxon>Cytophagales</taxon>
        <taxon>Spirosomataceae</taxon>
        <taxon>Dyadobacter</taxon>
    </lineage>
</organism>
<evidence type="ECO:0000313" key="2">
    <source>
        <dbReference type="EMBL" id="TLU91989.1"/>
    </source>
</evidence>
<dbReference type="Proteomes" id="UP000309788">
    <property type="component" value="Unassembled WGS sequence"/>
</dbReference>
<comment type="caution">
    <text evidence="2">The sequence shown here is derived from an EMBL/GenBank/DDBJ whole genome shotgun (WGS) entry which is preliminary data.</text>
</comment>
<evidence type="ECO:0000256" key="1">
    <source>
        <dbReference type="SAM" id="MobiDB-lite"/>
    </source>
</evidence>
<name>A0A5R9KB70_9BACT</name>
<dbReference type="RefSeq" id="WP_138282098.1">
    <property type="nucleotide sequence ID" value="NZ_BMGE01000003.1"/>
</dbReference>
<protein>
    <submittedName>
        <fullName evidence="2">Uncharacterized protein</fullName>
    </submittedName>
</protein>
<feature type="region of interest" description="Disordered" evidence="1">
    <location>
        <begin position="1"/>
        <end position="23"/>
    </location>
</feature>
<dbReference type="AlphaFoldDB" id="A0A5R9KB70"/>
<keyword evidence="3" id="KW-1185">Reference proteome</keyword>
<reference evidence="2 3" key="1">
    <citation type="submission" date="2019-05" db="EMBL/GenBank/DDBJ databases">
        <authorList>
            <person name="Qu J.-H."/>
        </authorList>
    </citation>
    <scope>NUCLEOTIDE SEQUENCE [LARGE SCALE GENOMIC DNA]</scope>
    <source>
        <strain evidence="2 3">Z12</strain>
    </source>
</reference>
<sequence length="59" mass="6606">MATKSTLTSLKKKKNKKKPGLKASARAIDAYVKGQKEVDDHNKRVDAELARRKKLLGKN</sequence>
<feature type="compositionally biased region" description="Basic residues" evidence="1">
    <location>
        <begin position="10"/>
        <end position="20"/>
    </location>
</feature>
<evidence type="ECO:0000313" key="3">
    <source>
        <dbReference type="Proteomes" id="UP000309788"/>
    </source>
</evidence>
<accession>A0A5R9KB70</accession>
<dbReference type="EMBL" id="VCEI01000025">
    <property type="protein sequence ID" value="TLU91989.1"/>
    <property type="molecule type" value="Genomic_DNA"/>
</dbReference>
<gene>
    <name evidence="2" type="ORF">FEM55_14605</name>
</gene>